<evidence type="ECO:0000256" key="2">
    <source>
        <dbReference type="ARBA" id="ARBA00010537"/>
    </source>
</evidence>
<dbReference type="Gene3D" id="3.30.1550.10">
    <property type="entry name" value="Ribosomal protein L11/L12, N-terminal domain"/>
    <property type="match status" value="1"/>
</dbReference>
<evidence type="ECO:0000256" key="4">
    <source>
        <dbReference type="ARBA" id="ARBA00022980"/>
    </source>
</evidence>
<keyword evidence="3" id="KW-0809">Transit peptide</keyword>
<evidence type="ECO:0000256" key="1">
    <source>
        <dbReference type="ARBA" id="ARBA00004173"/>
    </source>
</evidence>
<dbReference type="EMBL" id="GDKW01000914">
    <property type="protein sequence ID" value="JAI55681.1"/>
    <property type="molecule type" value="mRNA"/>
</dbReference>
<evidence type="ECO:0000256" key="8">
    <source>
        <dbReference type="ARBA" id="ARBA00040104"/>
    </source>
</evidence>
<name>A0A0P4VRI9_9HEMI</name>
<evidence type="ECO:0000259" key="12">
    <source>
        <dbReference type="Pfam" id="PF03946"/>
    </source>
</evidence>
<dbReference type="GO" id="GO:0003735">
    <property type="term" value="F:structural constituent of ribosome"/>
    <property type="evidence" value="ECO:0007669"/>
    <property type="project" value="InterPro"/>
</dbReference>
<proteinExistence type="evidence at transcript level"/>
<dbReference type="CDD" id="cd00349">
    <property type="entry name" value="Ribosomal_L11"/>
    <property type="match status" value="1"/>
</dbReference>
<evidence type="ECO:0000256" key="3">
    <source>
        <dbReference type="ARBA" id="ARBA00022946"/>
    </source>
</evidence>
<keyword evidence="5" id="KW-0496">Mitochondrion</keyword>
<accession>A0A0P4VRI9</accession>
<keyword evidence="6 10" id="KW-0687">Ribonucleoprotein</keyword>
<evidence type="ECO:0000259" key="11">
    <source>
        <dbReference type="Pfam" id="PF00298"/>
    </source>
</evidence>
<dbReference type="SUPFAM" id="SSF54747">
    <property type="entry name" value="Ribosomal L11/L12e N-terminal domain"/>
    <property type="match status" value="1"/>
</dbReference>
<evidence type="ECO:0000313" key="13">
    <source>
        <dbReference type="EMBL" id="JAI55681.1"/>
    </source>
</evidence>
<dbReference type="Gene3D" id="1.10.10.250">
    <property type="entry name" value="Ribosomal protein L11, C-terminal domain"/>
    <property type="match status" value="1"/>
</dbReference>
<dbReference type="NCBIfam" id="TIGR01632">
    <property type="entry name" value="L11_bact"/>
    <property type="match status" value="1"/>
</dbReference>
<dbReference type="SUPFAM" id="SSF46906">
    <property type="entry name" value="Ribosomal protein L11, C-terminal domain"/>
    <property type="match status" value="1"/>
</dbReference>
<dbReference type="GO" id="GO:0006412">
    <property type="term" value="P:translation"/>
    <property type="evidence" value="ECO:0007669"/>
    <property type="project" value="InterPro"/>
</dbReference>
<dbReference type="PANTHER" id="PTHR11661:SF1">
    <property type="entry name" value="LARGE RIBOSOMAL SUBUNIT PROTEIN UL11M"/>
    <property type="match status" value="1"/>
</dbReference>
<dbReference type="InterPro" id="IPR020783">
    <property type="entry name" value="Ribosomal_uL11_C"/>
</dbReference>
<comment type="similarity">
    <text evidence="2 10">Belongs to the universal ribosomal protein uL11 family.</text>
</comment>
<evidence type="ECO:0000256" key="6">
    <source>
        <dbReference type="ARBA" id="ARBA00023274"/>
    </source>
</evidence>
<dbReference type="HAMAP" id="MF_00736">
    <property type="entry name" value="Ribosomal_uL11"/>
    <property type="match status" value="1"/>
</dbReference>
<evidence type="ECO:0000256" key="9">
    <source>
        <dbReference type="ARBA" id="ARBA00041455"/>
    </source>
</evidence>
<dbReference type="GO" id="GO:0005762">
    <property type="term" value="C:mitochondrial large ribosomal subunit"/>
    <property type="evidence" value="ECO:0007669"/>
    <property type="project" value="TreeGrafter"/>
</dbReference>
<dbReference type="InterPro" id="IPR000911">
    <property type="entry name" value="Ribosomal_uL11"/>
</dbReference>
<comment type="subunit">
    <text evidence="7">Component of the mitochondrial ribosome large subunit (39S) which comprises a 16S rRNA and about 50 distinct proteins.</text>
</comment>
<dbReference type="FunFam" id="1.10.10.250:FF:000003">
    <property type="entry name" value="Mitochondrial ribosomal protein L11"/>
    <property type="match status" value="1"/>
</dbReference>
<protein>
    <recommendedName>
        <fullName evidence="8">Large ribosomal subunit protein uL11m</fullName>
    </recommendedName>
    <alternativeName>
        <fullName evidence="9">39S ribosomal protein L11, mitochondrial</fullName>
    </alternativeName>
</protein>
<comment type="subcellular location">
    <subcellularLocation>
        <location evidence="1">Mitochondrion</location>
    </subcellularLocation>
</comment>
<organism evidence="13">
    <name type="scientific">Rhodnius neglectus</name>
    <dbReference type="NCBI Taxonomy" id="72488"/>
    <lineage>
        <taxon>Eukaryota</taxon>
        <taxon>Metazoa</taxon>
        <taxon>Ecdysozoa</taxon>
        <taxon>Arthropoda</taxon>
        <taxon>Hexapoda</taxon>
        <taxon>Insecta</taxon>
        <taxon>Pterygota</taxon>
        <taxon>Neoptera</taxon>
        <taxon>Paraneoptera</taxon>
        <taxon>Hemiptera</taxon>
        <taxon>Heteroptera</taxon>
        <taxon>Panheteroptera</taxon>
        <taxon>Cimicomorpha</taxon>
        <taxon>Reduviidae</taxon>
        <taxon>Triatominae</taxon>
        <taxon>Rhodnius</taxon>
    </lineage>
</organism>
<sequence>MSKAGKVIKNISKKVEKVVHGNKIKTFIQAGLAAAGPPLGPILGQHGLNIATFCKDFNERTKDIKEGVPLPTRIYINPDRSYHMVIHKPPTTFLLKQAAGIQRAAMEPGREVCGKITLKHLYEIAKIKSEDPPMECLSLEEICKKFIGIAHSCGIEVVHSLDPAEYQKFLEERKDITAQQKKELQEKREAKMLRTT</sequence>
<dbReference type="GO" id="GO:0070180">
    <property type="term" value="F:large ribosomal subunit rRNA binding"/>
    <property type="evidence" value="ECO:0007669"/>
    <property type="project" value="TreeGrafter"/>
</dbReference>
<evidence type="ECO:0000256" key="7">
    <source>
        <dbReference type="ARBA" id="ARBA00038782"/>
    </source>
</evidence>
<dbReference type="Pfam" id="PF03946">
    <property type="entry name" value="Ribosomal_L11_N"/>
    <property type="match status" value="1"/>
</dbReference>
<dbReference type="InterPro" id="IPR006519">
    <property type="entry name" value="Ribosomal_uL11_bac-typ"/>
</dbReference>
<dbReference type="FunFam" id="3.30.1550.10:FF:000003">
    <property type="entry name" value="39S ribosomal protein L11, mitochondrial"/>
    <property type="match status" value="1"/>
</dbReference>
<dbReference type="InterPro" id="IPR036769">
    <property type="entry name" value="Ribosomal_uL11_C_sf"/>
</dbReference>
<dbReference type="InterPro" id="IPR036796">
    <property type="entry name" value="Ribosomal_uL11_N_sf"/>
</dbReference>
<reference evidence="13" key="1">
    <citation type="journal article" date="2016" name="PLoS Negl. Trop. Dis.">
        <title>A Deep Insight into the Sialome of Rhodnius neglectus, a Vector of Chagas Disease.</title>
        <authorList>
            <person name="Santiago P.B."/>
            <person name="Assumpcao T.C."/>
            <person name="Araujo C.N."/>
            <person name="Bastos I.M."/>
            <person name="Neves D."/>
            <person name="Silva I.G."/>
            <person name="Charneau S."/>
            <person name="Queiroz R.M."/>
            <person name="Raiol T."/>
            <person name="Oliveira J.V."/>
            <person name="Sousa M.V."/>
            <person name="Calvo E."/>
            <person name="Ribeiro J.M."/>
            <person name="Santana J.M."/>
        </authorList>
    </citation>
    <scope>NUCLEOTIDE SEQUENCE</scope>
    <source>
        <tissue evidence="13">Salivary glands</tissue>
    </source>
</reference>
<dbReference type="AlphaFoldDB" id="A0A0P4VRI9"/>
<dbReference type="InterPro" id="IPR020784">
    <property type="entry name" value="Ribosomal_uL11_N"/>
</dbReference>
<feature type="domain" description="Large ribosomal subunit protein uL11 N-terminal" evidence="12">
    <location>
        <begin position="24"/>
        <end position="82"/>
    </location>
</feature>
<keyword evidence="4 10" id="KW-0689">Ribosomal protein</keyword>
<feature type="domain" description="Large ribosomal subunit protein uL11 C-terminal" evidence="11">
    <location>
        <begin position="88"/>
        <end position="157"/>
    </location>
</feature>
<dbReference type="SMART" id="SM00649">
    <property type="entry name" value="RL11"/>
    <property type="match status" value="1"/>
</dbReference>
<evidence type="ECO:0000256" key="10">
    <source>
        <dbReference type="RuleBase" id="RU003978"/>
    </source>
</evidence>
<dbReference type="Pfam" id="PF00298">
    <property type="entry name" value="Ribosomal_L11"/>
    <property type="match status" value="1"/>
</dbReference>
<evidence type="ECO:0000256" key="5">
    <source>
        <dbReference type="ARBA" id="ARBA00023128"/>
    </source>
</evidence>
<dbReference type="PANTHER" id="PTHR11661">
    <property type="entry name" value="60S RIBOSOMAL PROTEIN L12"/>
    <property type="match status" value="1"/>
</dbReference>